<dbReference type="PANTHER" id="PTHR21301:SF11">
    <property type="entry name" value="GIY-YIG DOMAIN-CONTAINING PROTEIN"/>
    <property type="match status" value="1"/>
</dbReference>
<sequence length="788" mass="90380">MNNTHDSLNSKIANRYGVVWQNKVKQFARLRSKRVKLECGLRFIVQCRNNHVVPKFARIKPVKCFMDYESFFHTANQKLLRRVIRDYHCKITQINNTLYELHLQLTGILDQDLWDAVDTMTYNRSNNIRRSSEYVHNKKLEYLTADSRTKANKQHHLCDYPRCTTQSDAAVINLSSVTLNENGLNALGKGLNFALTPRNIPMESIVCSIEDAIFRNKIPTRDAECLRQDIATFLRRAKLPPSNMSRSDRAALMEIRNNEDILILPADKGNATVIVDTDAYENKINHLLSDTTTYKKLNHNPTTRNTNKIIKLLQSINDKNLLTKLRPCNPTSPKIYGLPKIHKPDWPLRPIVSQIDSPTYMASKHLATLLKPFTGNTSSFVKDSKHFVRIIKNEIISDSEIMVSFDVESLFTNVPVEEVISLIKGFITDSKLPSAYLDLSEFCLKSGYFMWRGDYYSQIDGVAMGSPIAPVVANIFMEWVERELVDKMTYRPRFWLRYVDDVFAIVNRDDLAIIFQCLNSLHEKVHFTKEEEKEGGLPFLDVMVIRGSGGELHTTVYRKPTHTNRYLHASSHHHPSQISSVPRSLINRALSLCDPPYIECELRVVRQALENNGYSWRQSSRWAQTTTRRKPSCVNRSPVYLTYVKGVTDKISHYLQRRFDIVTRFRPPALVKSILRSPKDRDPLNVPGVYKIHRHPNFNRDHGWLLPTAWKPLFLSMSHTTNLEQDSISSVCLQEDESNEDDINEPSESVTEPSLPTTQPLSARAMRAAARRAAASQFGSCRDARTSS</sequence>
<proteinExistence type="predicted"/>
<dbReference type="Proteomes" id="UP001652582">
    <property type="component" value="Chromosome 10"/>
</dbReference>
<feature type="region of interest" description="Disordered" evidence="1">
    <location>
        <begin position="734"/>
        <end position="769"/>
    </location>
</feature>
<dbReference type="PROSITE" id="PS50878">
    <property type="entry name" value="RT_POL"/>
    <property type="match status" value="1"/>
</dbReference>
<dbReference type="SUPFAM" id="SSF56672">
    <property type="entry name" value="DNA/RNA polymerases"/>
    <property type="match status" value="1"/>
</dbReference>
<keyword evidence="3" id="KW-1185">Reference proteome</keyword>
<feature type="domain" description="Reverse transcriptase" evidence="2">
    <location>
        <begin position="319"/>
        <end position="544"/>
    </location>
</feature>
<accession>A0ABM3LLB8</accession>
<feature type="compositionally biased region" description="Polar residues" evidence="1">
    <location>
        <begin position="746"/>
        <end position="761"/>
    </location>
</feature>
<evidence type="ECO:0000313" key="4">
    <source>
        <dbReference type="RefSeq" id="XP_052739857.1"/>
    </source>
</evidence>
<dbReference type="Pfam" id="PF26215">
    <property type="entry name" value="HTH_animal"/>
    <property type="match status" value="1"/>
</dbReference>
<evidence type="ECO:0000313" key="3">
    <source>
        <dbReference type="Proteomes" id="UP001652582"/>
    </source>
</evidence>
<gene>
    <name evidence="4" type="primary">LOC112042946</name>
</gene>
<feature type="compositionally biased region" description="Acidic residues" evidence="1">
    <location>
        <begin position="734"/>
        <end position="745"/>
    </location>
</feature>
<dbReference type="Pfam" id="PF00078">
    <property type="entry name" value="RVT_1"/>
    <property type="match status" value="1"/>
</dbReference>
<evidence type="ECO:0000256" key="1">
    <source>
        <dbReference type="SAM" id="MobiDB-lite"/>
    </source>
</evidence>
<dbReference type="RefSeq" id="XP_052739857.1">
    <property type="nucleotide sequence ID" value="XM_052883897.1"/>
</dbReference>
<evidence type="ECO:0000259" key="2">
    <source>
        <dbReference type="PROSITE" id="PS50878"/>
    </source>
</evidence>
<reference evidence="4" key="1">
    <citation type="submission" date="2025-08" db="UniProtKB">
        <authorList>
            <consortium name="RefSeq"/>
        </authorList>
    </citation>
    <scope>IDENTIFICATION</scope>
</reference>
<dbReference type="PANTHER" id="PTHR21301">
    <property type="entry name" value="REVERSE TRANSCRIPTASE"/>
    <property type="match status" value="1"/>
</dbReference>
<dbReference type="InterPro" id="IPR058912">
    <property type="entry name" value="HTH_animal"/>
</dbReference>
<dbReference type="GeneID" id="112042946"/>
<protein>
    <submittedName>
        <fullName evidence="4">Uncharacterized protein LOC112042946 isoform X1</fullName>
    </submittedName>
</protein>
<dbReference type="InterPro" id="IPR000477">
    <property type="entry name" value="RT_dom"/>
</dbReference>
<dbReference type="InterPro" id="IPR043502">
    <property type="entry name" value="DNA/RNA_pol_sf"/>
</dbReference>
<organism evidence="3 4">
    <name type="scientific">Bicyclus anynana</name>
    <name type="common">Squinting bush brown butterfly</name>
    <dbReference type="NCBI Taxonomy" id="110368"/>
    <lineage>
        <taxon>Eukaryota</taxon>
        <taxon>Metazoa</taxon>
        <taxon>Ecdysozoa</taxon>
        <taxon>Arthropoda</taxon>
        <taxon>Hexapoda</taxon>
        <taxon>Insecta</taxon>
        <taxon>Pterygota</taxon>
        <taxon>Neoptera</taxon>
        <taxon>Endopterygota</taxon>
        <taxon>Lepidoptera</taxon>
        <taxon>Glossata</taxon>
        <taxon>Ditrysia</taxon>
        <taxon>Papilionoidea</taxon>
        <taxon>Nymphalidae</taxon>
        <taxon>Satyrinae</taxon>
        <taxon>Satyrini</taxon>
        <taxon>Mycalesina</taxon>
        <taxon>Bicyclus</taxon>
    </lineage>
</organism>
<name>A0ABM3LLB8_BICAN</name>